<evidence type="ECO:0000313" key="2">
    <source>
        <dbReference type="EMBL" id="KAH0568732.1"/>
    </source>
</evidence>
<feature type="region of interest" description="Disordered" evidence="1">
    <location>
        <begin position="1"/>
        <end position="31"/>
    </location>
</feature>
<dbReference type="AlphaFoldDB" id="A0AAV7J9A6"/>
<comment type="caution">
    <text evidence="2">The sequence shown here is derived from an EMBL/GenBank/DDBJ whole genome shotgun (WGS) entry which is preliminary data.</text>
</comment>
<accession>A0AAV7J9A6</accession>
<keyword evidence="3" id="KW-1185">Reference proteome</keyword>
<sequence>MAAEGRIGGGKSRRRRRRDARASLSHSSNSTHFTYCPRQLLPILTRLPPTLALTFPTSHVLCRYNTIPSENKEQHIWLYHDSYHIAPLRNERHHPSNFSNSEPVNHQIADKALQQEEISKTVISRSDL</sequence>
<dbReference type="EMBL" id="JAHXZJ010000001">
    <property type="protein sequence ID" value="KAH0568732.1"/>
    <property type="molecule type" value="Genomic_DNA"/>
</dbReference>
<evidence type="ECO:0000256" key="1">
    <source>
        <dbReference type="SAM" id="MobiDB-lite"/>
    </source>
</evidence>
<gene>
    <name evidence="2" type="ORF">KQX54_021422</name>
</gene>
<organism evidence="2 3">
    <name type="scientific">Cotesia glomerata</name>
    <name type="common">Lepidopteran parasitic wasp</name>
    <name type="synonym">Apanteles glomeratus</name>
    <dbReference type="NCBI Taxonomy" id="32391"/>
    <lineage>
        <taxon>Eukaryota</taxon>
        <taxon>Metazoa</taxon>
        <taxon>Ecdysozoa</taxon>
        <taxon>Arthropoda</taxon>
        <taxon>Hexapoda</taxon>
        <taxon>Insecta</taxon>
        <taxon>Pterygota</taxon>
        <taxon>Neoptera</taxon>
        <taxon>Endopterygota</taxon>
        <taxon>Hymenoptera</taxon>
        <taxon>Apocrita</taxon>
        <taxon>Ichneumonoidea</taxon>
        <taxon>Braconidae</taxon>
        <taxon>Microgastrinae</taxon>
        <taxon>Cotesia</taxon>
    </lineage>
</organism>
<name>A0AAV7J9A6_COTGL</name>
<dbReference type="Proteomes" id="UP000826195">
    <property type="component" value="Unassembled WGS sequence"/>
</dbReference>
<feature type="compositionally biased region" description="Gly residues" evidence="1">
    <location>
        <begin position="1"/>
        <end position="10"/>
    </location>
</feature>
<evidence type="ECO:0000313" key="3">
    <source>
        <dbReference type="Proteomes" id="UP000826195"/>
    </source>
</evidence>
<protein>
    <submittedName>
        <fullName evidence="2">Uncharacterized protein</fullName>
    </submittedName>
</protein>
<reference evidence="2 3" key="1">
    <citation type="journal article" date="2021" name="J. Hered.">
        <title>A chromosome-level genome assembly of the parasitoid wasp, Cotesia glomerata (Hymenoptera: Braconidae).</title>
        <authorList>
            <person name="Pinto B.J."/>
            <person name="Weis J.J."/>
            <person name="Gamble T."/>
            <person name="Ode P.J."/>
            <person name="Paul R."/>
            <person name="Zaspel J.M."/>
        </authorList>
    </citation>
    <scope>NUCLEOTIDE SEQUENCE [LARGE SCALE GENOMIC DNA]</scope>
    <source>
        <strain evidence="2">CgM1</strain>
    </source>
</reference>
<proteinExistence type="predicted"/>